<evidence type="ECO:0000313" key="1">
    <source>
        <dbReference type="EMBL" id="ATF24988.1"/>
    </source>
</evidence>
<protein>
    <submittedName>
        <fullName evidence="1">Uncharacterized protein</fullName>
    </submittedName>
</protein>
<accession>A0A1D2L5Y9</accession>
<dbReference type="KEGG" id="bths:CNY62_00575"/>
<dbReference type="Proteomes" id="UP000243591">
    <property type="component" value="Chromosome"/>
</dbReference>
<gene>
    <name evidence="1" type="ORF">CNY62_00575</name>
</gene>
<dbReference type="OrthoDB" id="2665073at2"/>
<sequence length="246" mass="29459">MFYIIDTLYFETKVEQKQYKEAFEKTLLLNSAITYRWYTATVFFKQSSKIKWTLLCLMEAKDKQAFEKLPFNQNVTIRREEMLVPLGFWLTNEQWFVKAGLQIVEHLAVEPEHQQAFKDIMLQNNVPAMRFIINNKRWCQEFIALETKEVFYHNTSFPEWNHIHLLGMKWTGILQYRADFDVALKRQKGITFKNNHKQLEMIRQVVYKAMTRVEGNITARIDYQTEKVPFILKQESPTLNITEKVD</sequence>
<dbReference type="RefSeq" id="WP_069125515.1">
    <property type="nucleotide sequence ID" value="NZ_CP023483.1"/>
</dbReference>
<organism evidence="1 2">
    <name type="scientific">Brochothrix thermosphacta</name>
    <name type="common">Microbacterium thermosphactum</name>
    <dbReference type="NCBI Taxonomy" id="2756"/>
    <lineage>
        <taxon>Bacteria</taxon>
        <taxon>Bacillati</taxon>
        <taxon>Bacillota</taxon>
        <taxon>Bacilli</taxon>
        <taxon>Bacillales</taxon>
        <taxon>Listeriaceae</taxon>
        <taxon>Brochothrix</taxon>
    </lineage>
</organism>
<dbReference type="STRING" id="2756.BFR44_02755"/>
<proteinExistence type="predicted"/>
<keyword evidence="2" id="KW-1185">Reference proteome</keyword>
<dbReference type="EMBL" id="CP023483">
    <property type="protein sequence ID" value="ATF24988.1"/>
    <property type="molecule type" value="Genomic_DNA"/>
</dbReference>
<reference evidence="1 2" key="1">
    <citation type="submission" date="2017-09" db="EMBL/GenBank/DDBJ databases">
        <title>Complete Genome Sequences of Two Strains of the Meat Spoilage Bacterium Brochothrix thermosphacta Isolated from Ground Chicken.</title>
        <authorList>
            <person name="Paoli G.C."/>
            <person name="Wijey C."/>
            <person name="Chen C.-Y."/>
            <person name="Nguyen L."/>
            <person name="Yan X."/>
            <person name="Irwin P.L."/>
        </authorList>
    </citation>
    <scope>NUCLEOTIDE SEQUENCE [LARGE SCALE GENOMIC DNA]</scope>
    <source>
        <strain evidence="1 2">BI</strain>
    </source>
</reference>
<evidence type="ECO:0000313" key="2">
    <source>
        <dbReference type="Proteomes" id="UP000243591"/>
    </source>
</evidence>
<dbReference type="AlphaFoldDB" id="A0A1D2L5Y9"/>
<name>A0A1D2L5Y9_BROTH</name>